<feature type="region of interest" description="Disordered" evidence="2">
    <location>
        <begin position="46"/>
        <end position="73"/>
    </location>
</feature>
<evidence type="ECO:0000256" key="1">
    <source>
        <dbReference type="ARBA" id="ARBA00022815"/>
    </source>
</evidence>
<protein>
    <recommendedName>
        <fullName evidence="4">Gastrin/cholecystokinin peptide hormone domain-containing protein</fullName>
    </recommendedName>
</protein>
<sequence>MSKKVFVVLALLLLLMETGEASSLEFSAAGEVKKTKAIQRLLAEREKMRDGDYNQEPVHQTRTQRHAYPSEDKQDIMTKQIIQAISEIMNSECMPDRDYQGWVDFGRRDAE</sequence>
<keyword evidence="3" id="KW-0732">Signal</keyword>
<evidence type="ECO:0000256" key="2">
    <source>
        <dbReference type="SAM" id="MobiDB-lite"/>
    </source>
</evidence>
<dbReference type="Proteomes" id="UP000265120">
    <property type="component" value="Chromosome 9"/>
</dbReference>
<feature type="chain" id="PRO_5018219029" description="Gastrin/cholecystokinin peptide hormone domain-containing protein" evidence="3">
    <location>
        <begin position="22"/>
        <end position="111"/>
    </location>
</feature>
<feature type="signal peptide" evidence="3">
    <location>
        <begin position="1"/>
        <end position="21"/>
    </location>
</feature>
<accession>A0A3P8WCL0</accession>
<dbReference type="InterPro" id="IPR001651">
    <property type="entry name" value="Gastrin/CCK"/>
</dbReference>
<dbReference type="GO" id="GO:0005179">
    <property type="term" value="F:hormone activity"/>
    <property type="evidence" value="ECO:0007669"/>
    <property type="project" value="InterPro"/>
</dbReference>
<evidence type="ECO:0000313" key="6">
    <source>
        <dbReference type="Proteomes" id="UP000265120"/>
    </source>
</evidence>
<dbReference type="STRING" id="244447.ENSCSEP00000025203"/>
<keyword evidence="6" id="KW-1185">Reference proteome</keyword>
<dbReference type="AlphaFoldDB" id="A0A3P8WCL0"/>
<dbReference type="GeneTree" id="ENSGT00400000024592"/>
<reference evidence="5" key="2">
    <citation type="submission" date="2025-08" db="UniProtKB">
        <authorList>
            <consortium name="Ensembl"/>
        </authorList>
    </citation>
    <scope>IDENTIFICATION</scope>
</reference>
<reference evidence="5 6" key="1">
    <citation type="journal article" date="2014" name="Nat. Genet.">
        <title>Whole-genome sequence of a flatfish provides insights into ZW sex chromosome evolution and adaptation to a benthic lifestyle.</title>
        <authorList>
            <person name="Chen S."/>
            <person name="Zhang G."/>
            <person name="Shao C."/>
            <person name="Huang Q."/>
            <person name="Liu G."/>
            <person name="Zhang P."/>
            <person name="Song W."/>
            <person name="An N."/>
            <person name="Chalopin D."/>
            <person name="Volff J.N."/>
            <person name="Hong Y."/>
            <person name="Li Q."/>
            <person name="Sha Z."/>
            <person name="Zhou H."/>
            <person name="Xie M."/>
            <person name="Yu Q."/>
            <person name="Liu Y."/>
            <person name="Xiang H."/>
            <person name="Wang N."/>
            <person name="Wu K."/>
            <person name="Yang C."/>
            <person name="Zhou Q."/>
            <person name="Liao X."/>
            <person name="Yang L."/>
            <person name="Hu Q."/>
            <person name="Zhang J."/>
            <person name="Meng L."/>
            <person name="Jin L."/>
            <person name="Tian Y."/>
            <person name="Lian J."/>
            <person name="Yang J."/>
            <person name="Miao G."/>
            <person name="Liu S."/>
            <person name="Liang Z."/>
            <person name="Yan F."/>
            <person name="Li Y."/>
            <person name="Sun B."/>
            <person name="Zhang H."/>
            <person name="Zhang J."/>
            <person name="Zhu Y."/>
            <person name="Du M."/>
            <person name="Zhao Y."/>
            <person name="Schartl M."/>
            <person name="Tang Q."/>
            <person name="Wang J."/>
        </authorList>
    </citation>
    <scope>NUCLEOTIDE SEQUENCE</scope>
</reference>
<name>A0A3P8WCL0_CYNSE</name>
<dbReference type="Ensembl" id="ENSCSET00000025540.1">
    <property type="protein sequence ID" value="ENSCSEP00000025203.1"/>
    <property type="gene ID" value="ENSCSEG00000016091.1"/>
</dbReference>
<dbReference type="InParanoid" id="A0A3P8WCL0"/>
<reference evidence="5" key="3">
    <citation type="submission" date="2025-09" db="UniProtKB">
        <authorList>
            <consortium name="Ensembl"/>
        </authorList>
    </citation>
    <scope>IDENTIFICATION</scope>
</reference>
<organism evidence="5 6">
    <name type="scientific">Cynoglossus semilaevis</name>
    <name type="common">Tongue sole</name>
    <dbReference type="NCBI Taxonomy" id="244447"/>
    <lineage>
        <taxon>Eukaryota</taxon>
        <taxon>Metazoa</taxon>
        <taxon>Chordata</taxon>
        <taxon>Craniata</taxon>
        <taxon>Vertebrata</taxon>
        <taxon>Euteleostomi</taxon>
        <taxon>Actinopterygii</taxon>
        <taxon>Neopterygii</taxon>
        <taxon>Teleostei</taxon>
        <taxon>Neoteleostei</taxon>
        <taxon>Acanthomorphata</taxon>
        <taxon>Carangaria</taxon>
        <taxon>Pleuronectiformes</taxon>
        <taxon>Pleuronectoidei</taxon>
        <taxon>Cynoglossidae</taxon>
        <taxon>Cynoglossinae</taxon>
        <taxon>Cynoglossus</taxon>
    </lineage>
</organism>
<dbReference type="Pfam" id="PF00918">
    <property type="entry name" value="Gastrin"/>
    <property type="match status" value="1"/>
</dbReference>
<proteinExistence type="predicted"/>
<dbReference type="OMA" id="LMNSECM"/>
<evidence type="ECO:0000313" key="5">
    <source>
        <dbReference type="Ensembl" id="ENSCSEP00000025203.1"/>
    </source>
</evidence>
<feature type="domain" description="Gastrin/cholecystokinin peptide hormone" evidence="4">
    <location>
        <begin position="33"/>
        <end position="111"/>
    </location>
</feature>
<keyword evidence="1" id="KW-0027">Amidation</keyword>
<evidence type="ECO:0000256" key="3">
    <source>
        <dbReference type="SAM" id="SignalP"/>
    </source>
</evidence>
<dbReference type="GO" id="GO:0005576">
    <property type="term" value="C:extracellular region"/>
    <property type="evidence" value="ECO:0007669"/>
    <property type="project" value="InterPro"/>
</dbReference>
<evidence type="ECO:0000259" key="4">
    <source>
        <dbReference type="Pfam" id="PF00918"/>
    </source>
</evidence>